<evidence type="ECO:0000313" key="10">
    <source>
        <dbReference type="RefSeq" id="XP_034234691.1"/>
    </source>
</evidence>
<dbReference type="AlphaFoldDB" id="A0A6P8YE72"/>
<dbReference type="InterPro" id="IPR051940">
    <property type="entry name" value="Chitin_bind-dev_reg"/>
</dbReference>
<evidence type="ECO:0000256" key="7">
    <source>
        <dbReference type="SAM" id="SignalP"/>
    </source>
</evidence>
<feature type="domain" description="Chitin-binding type-2" evidence="8">
    <location>
        <begin position="101"/>
        <end position="160"/>
    </location>
</feature>
<feature type="region of interest" description="Disordered" evidence="6">
    <location>
        <begin position="63"/>
        <end position="84"/>
    </location>
</feature>
<reference evidence="10" key="1">
    <citation type="submission" date="2025-08" db="UniProtKB">
        <authorList>
            <consortium name="RefSeq"/>
        </authorList>
    </citation>
    <scope>IDENTIFICATION</scope>
    <source>
        <tissue evidence="10">Total insect</tissue>
    </source>
</reference>
<dbReference type="SUPFAM" id="SSF57625">
    <property type="entry name" value="Invertebrate chitin-binding proteins"/>
    <property type="match status" value="3"/>
</dbReference>
<name>A0A6P8YE72_THRPL</name>
<dbReference type="FunCoup" id="A0A6P8YE72">
    <property type="interactions" value="20"/>
</dbReference>
<keyword evidence="2 7" id="KW-0732">Signal</keyword>
<dbReference type="KEGG" id="tpal:117641461"/>
<keyword evidence="1" id="KW-0147">Chitin-binding</keyword>
<dbReference type="Pfam" id="PF01607">
    <property type="entry name" value="CBM_14"/>
    <property type="match status" value="3"/>
</dbReference>
<accession>A0A6P8YE72</accession>
<dbReference type="PANTHER" id="PTHR23301">
    <property type="entry name" value="CHITIN BINDING PERITROPHIN-A"/>
    <property type="match status" value="1"/>
</dbReference>
<dbReference type="InParanoid" id="A0A6P8YE72"/>
<keyword evidence="5" id="KW-0325">Glycoprotein</keyword>
<dbReference type="GO" id="GO:0008061">
    <property type="term" value="F:chitin binding"/>
    <property type="evidence" value="ECO:0007669"/>
    <property type="project" value="UniProtKB-KW"/>
</dbReference>
<sequence>MTTPGLARSTAHAAVVAVLALACLARGQVFQQQGFQRGAQRLGSPRQQQSFGSFAEPQFQRQQQPQFQQFQRQPEFQRQQQQQFQQPLQQQQFQQFQQASGFSCPERNGYFANSRQCDAYYKCENGVAKEELCPDGLLFNDKNSPFSYPCSYPNEVQCLTRSAVQPAQPTEDCPHQYGYYALGDAANCGKFMNCAAGRGYVFDCPDGLAFNPETYHCDWPDQVASCDAEAFLQFRCPEEPLLFGQRPAETRLLRSNTDCEHYFACVNGRPRRYNCGEGNAFSEELGHCDVAENVTGCAPAFRSGNDFRQTRLF</sequence>
<evidence type="ECO:0000259" key="8">
    <source>
        <dbReference type="PROSITE" id="PS50940"/>
    </source>
</evidence>
<dbReference type="PANTHER" id="PTHR23301:SF98">
    <property type="entry name" value="CHITIN-BINDING TYPE-2 DOMAIN-CONTAINING PROTEIN-RELATED"/>
    <property type="match status" value="1"/>
</dbReference>
<organism evidence="10">
    <name type="scientific">Thrips palmi</name>
    <name type="common">Melon thrips</name>
    <dbReference type="NCBI Taxonomy" id="161013"/>
    <lineage>
        <taxon>Eukaryota</taxon>
        <taxon>Metazoa</taxon>
        <taxon>Ecdysozoa</taxon>
        <taxon>Arthropoda</taxon>
        <taxon>Hexapoda</taxon>
        <taxon>Insecta</taxon>
        <taxon>Pterygota</taxon>
        <taxon>Neoptera</taxon>
        <taxon>Paraneoptera</taxon>
        <taxon>Thysanoptera</taxon>
        <taxon>Terebrantia</taxon>
        <taxon>Thripoidea</taxon>
        <taxon>Thripidae</taxon>
        <taxon>Thrips</taxon>
    </lineage>
</organism>
<feature type="chain" id="PRO_5027538808" evidence="7">
    <location>
        <begin position="28"/>
        <end position="313"/>
    </location>
</feature>
<dbReference type="RefSeq" id="XP_034234691.1">
    <property type="nucleotide sequence ID" value="XM_034378800.1"/>
</dbReference>
<dbReference type="SMART" id="SM00494">
    <property type="entry name" value="ChtBD2"/>
    <property type="match status" value="3"/>
</dbReference>
<proteinExistence type="predicted"/>
<dbReference type="OrthoDB" id="9991479at2759"/>
<dbReference type="InterPro" id="IPR002557">
    <property type="entry name" value="Chitin-bd_dom"/>
</dbReference>
<feature type="signal peptide" evidence="7">
    <location>
        <begin position="1"/>
        <end position="27"/>
    </location>
</feature>
<dbReference type="GO" id="GO:0005576">
    <property type="term" value="C:extracellular region"/>
    <property type="evidence" value="ECO:0007669"/>
    <property type="project" value="InterPro"/>
</dbReference>
<dbReference type="Proteomes" id="UP000515158">
    <property type="component" value="Unplaced"/>
</dbReference>
<evidence type="ECO:0000256" key="5">
    <source>
        <dbReference type="ARBA" id="ARBA00023180"/>
    </source>
</evidence>
<evidence type="ECO:0000313" key="9">
    <source>
        <dbReference type="Proteomes" id="UP000515158"/>
    </source>
</evidence>
<keyword evidence="3" id="KW-0677">Repeat</keyword>
<dbReference type="InterPro" id="IPR036508">
    <property type="entry name" value="Chitin-bd_dom_sf"/>
</dbReference>
<dbReference type="Gene3D" id="2.170.140.10">
    <property type="entry name" value="Chitin binding domain"/>
    <property type="match status" value="3"/>
</dbReference>
<dbReference type="PROSITE" id="PS50940">
    <property type="entry name" value="CHIT_BIND_II"/>
    <property type="match status" value="3"/>
</dbReference>
<gene>
    <name evidence="10" type="primary">LOC117641461</name>
</gene>
<protein>
    <submittedName>
        <fullName evidence="10">Protein obstructor-E isoform X1</fullName>
    </submittedName>
</protein>
<dbReference type="GeneID" id="117641461"/>
<evidence type="ECO:0000256" key="2">
    <source>
        <dbReference type="ARBA" id="ARBA00022729"/>
    </source>
</evidence>
<evidence type="ECO:0000256" key="4">
    <source>
        <dbReference type="ARBA" id="ARBA00023157"/>
    </source>
</evidence>
<evidence type="ECO:0000256" key="3">
    <source>
        <dbReference type="ARBA" id="ARBA00022737"/>
    </source>
</evidence>
<feature type="domain" description="Chitin-binding type-2" evidence="8">
    <location>
        <begin position="170"/>
        <end position="228"/>
    </location>
</feature>
<evidence type="ECO:0000256" key="6">
    <source>
        <dbReference type="SAM" id="MobiDB-lite"/>
    </source>
</evidence>
<evidence type="ECO:0000256" key="1">
    <source>
        <dbReference type="ARBA" id="ARBA00022669"/>
    </source>
</evidence>
<keyword evidence="4" id="KW-1015">Disulfide bond</keyword>
<keyword evidence="9" id="KW-1185">Reference proteome</keyword>
<feature type="domain" description="Chitin-binding type-2" evidence="8">
    <location>
        <begin position="233"/>
        <end position="299"/>
    </location>
</feature>